<dbReference type="Pfam" id="PF00702">
    <property type="entry name" value="Hydrolase"/>
    <property type="match status" value="1"/>
</dbReference>
<dbReference type="PANTHER" id="PTHR24093:SF508">
    <property type="entry name" value="CALCIUM-TRANSPORTING ATPASE CTPE"/>
    <property type="match status" value="1"/>
</dbReference>
<dbReference type="Gene3D" id="1.20.1110.10">
    <property type="entry name" value="Calcium-transporting ATPase, transmembrane domain"/>
    <property type="match status" value="1"/>
</dbReference>
<dbReference type="InterPro" id="IPR036412">
    <property type="entry name" value="HAD-like_sf"/>
</dbReference>
<dbReference type="AlphaFoldDB" id="A0A3D2XAL8"/>
<gene>
    <name evidence="7" type="ORF">DHW61_13490</name>
</gene>
<organism evidence="7 8">
    <name type="scientific">Lachnoclostridium phytofermentans</name>
    <dbReference type="NCBI Taxonomy" id="66219"/>
    <lineage>
        <taxon>Bacteria</taxon>
        <taxon>Bacillati</taxon>
        <taxon>Bacillota</taxon>
        <taxon>Clostridia</taxon>
        <taxon>Lachnospirales</taxon>
        <taxon>Lachnospiraceae</taxon>
    </lineage>
</organism>
<feature type="non-terminal residue" evidence="7">
    <location>
        <position position="1"/>
    </location>
</feature>
<keyword evidence="4 6" id="KW-1133">Transmembrane helix</keyword>
<feature type="transmembrane region" description="Helical" evidence="6">
    <location>
        <begin position="398"/>
        <end position="416"/>
    </location>
</feature>
<evidence type="ECO:0000313" key="7">
    <source>
        <dbReference type="EMBL" id="HCL03398.1"/>
    </source>
</evidence>
<dbReference type="Proteomes" id="UP000262969">
    <property type="component" value="Unassembled WGS sequence"/>
</dbReference>
<dbReference type="InterPro" id="IPR023298">
    <property type="entry name" value="ATPase_P-typ_TM_dom_sf"/>
</dbReference>
<dbReference type="Gene3D" id="3.40.1110.10">
    <property type="entry name" value="Calcium-transporting ATPase, cytoplasmic domain N"/>
    <property type="match status" value="1"/>
</dbReference>
<evidence type="ECO:0000256" key="4">
    <source>
        <dbReference type="ARBA" id="ARBA00022989"/>
    </source>
</evidence>
<dbReference type="PANTHER" id="PTHR24093">
    <property type="entry name" value="CATION TRANSPORTING ATPASE"/>
    <property type="match status" value="1"/>
</dbReference>
<dbReference type="InterPro" id="IPR023299">
    <property type="entry name" value="ATPase_P-typ_cyto_dom_N"/>
</dbReference>
<feature type="transmembrane region" description="Helical" evidence="6">
    <location>
        <begin position="428"/>
        <end position="454"/>
    </location>
</feature>
<dbReference type="GO" id="GO:0005388">
    <property type="term" value="F:P-type calcium transporter activity"/>
    <property type="evidence" value="ECO:0007669"/>
    <property type="project" value="TreeGrafter"/>
</dbReference>
<feature type="transmembrane region" description="Helical" evidence="6">
    <location>
        <begin position="343"/>
        <end position="364"/>
    </location>
</feature>
<comment type="caution">
    <text evidence="7">The sequence shown here is derived from an EMBL/GenBank/DDBJ whole genome shotgun (WGS) entry which is preliminary data.</text>
</comment>
<dbReference type="InterPro" id="IPR001757">
    <property type="entry name" value="P_typ_ATPase"/>
</dbReference>
<dbReference type="GO" id="GO:0016887">
    <property type="term" value="F:ATP hydrolysis activity"/>
    <property type="evidence" value="ECO:0007669"/>
    <property type="project" value="InterPro"/>
</dbReference>
<evidence type="ECO:0000256" key="2">
    <source>
        <dbReference type="ARBA" id="ARBA00022692"/>
    </source>
</evidence>
<comment type="subcellular location">
    <subcellularLocation>
        <location evidence="1">Membrane</location>
    </subcellularLocation>
</comment>
<reference evidence="7 8" key="1">
    <citation type="journal article" date="2018" name="Nat. Biotechnol.">
        <title>A standardized bacterial taxonomy based on genome phylogeny substantially revises the tree of life.</title>
        <authorList>
            <person name="Parks D.H."/>
            <person name="Chuvochina M."/>
            <person name="Waite D.W."/>
            <person name="Rinke C."/>
            <person name="Skarshewski A."/>
            <person name="Chaumeil P.A."/>
            <person name="Hugenholtz P."/>
        </authorList>
    </citation>
    <scope>NUCLEOTIDE SEQUENCE [LARGE SCALE GENOMIC DNA]</scope>
    <source>
        <strain evidence="7">UBA11728</strain>
    </source>
</reference>
<dbReference type="GO" id="GO:0005524">
    <property type="term" value="F:ATP binding"/>
    <property type="evidence" value="ECO:0007669"/>
    <property type="project" value="InterPro"/>
</dbReference>
<keyword evidence="3" id="KW-0460">Magnesium</keyword>
<evidence type="ECO:0000313" key="8">
    <source>
        <dbReference type="Proteomes" id="UP000262969"/>
    </source>
</evidence>
<sequence length="459" mass="50572">YFAPDEAKVLRTLTSLSVAMDENETMSAIKTYCTGTEITPPSRTVPFSSKKKWCGAYFEGTGAYVLGAPERIITERQPELLIKAGELAKRFRVLCLAESSSLSEELDDMPNRTAVCLLLLSDTIRKNAKETISYLKEQGVSVRIISGDNPVTVSHIAQAVGVENFEKTIDLSELNDDYEIKDICDDYVVFGRTTPVQKQLLIQAMRSRGHVVAMTGDGVNDVLAMKESDCSIAVAKGTDAARTVADMVLLDSSFKAIPAIIEEGRSSINNIQRTASLFLTKTIYSTLLLLAFLFSPAPFPFSPIQLSLISPITIGIPSFLLAFRPDKQRVSGRFIRNVLYKALPGGVTIFFAVVFVHILSGYFLLSNQQISTISVILTGGCALFGLLFISFPLDRFRFWLVVSLSVLFTFAILRLPRIFDFSTLKVTGIMVLLLGAAFSVLVFWLVKLAAGFVFKQTEK</sequence>
<dbReference type="NCBIfam" id="TIGR01494">
    <property type="entry name" value="ATPase_P-type"/>
    <property type="match status" value="1"/>
</dbReference>
<accession>A0A3D2XAL8</accession>
<evidence type="ECO:0008006" key="9">
    <source>
        <dbReference type="Google" id="ProtNLM"/>
    </source>
</evidence>
<evidence type="ECO:0000256" key="3">
    <source>
        <dbReference type="ARBA" id="ARBA00022842"/>
    </source>
</evidence>
<dbReference type="Gene3D" id="3.40.50.1000">
    <property type="entry name" value="HAD superfamily/HAD-like"/>
    <property type="match status" value="1"/>
</dbReference>
<feature type="transmembrane region" description="Helical" evidence="6">
    <location>
        <begin position="370"/>
        <end position="391"/>
    </location>
</feature>
<evidence type="ECO:0000256" key="6">
    <source>
        <dbReference type="SAM" id="Phobius"/>
    </source>
</evidence>
<dbReference type="EMBL" id="DPVV01000450">
    <property type="protein sequence ID" value="HCL03398.1"/>
    <property type="molecule type" value="Genomic_DNA"/>
</dbReference>
<feature type="transmembrane region" description="Helical" evidence="6">
    <location>
        <begin position="275"/>
        <end position="294"/>
    </location>
</feature>
<dbReference type="SUPFAM" id="SSF56784">
    <property type="entry name" value="HAD-like"/>
    <property type="match status" value="1"/>
</dbReference>
<proteinExistence type="predicted"/>
<dbReference type="SUPFAM" id="SSF81665">
    <property type="entry name" value="Calcium ATPase, transmembrane domain M"/>
    <property type="match status" value="1"/>
</dbReference>
<dbReference type="InterPro" id="IPR023214">
    <property type="entry name" value="HAD_sf"/>
</dbReference>
<evidence type="ECO:0000256" key="5">
    <source>
        <dbReference type="ARBA" id="ARBA00023136"/>
    </source>
</evidence>
<dbReference type="PRINTS" id="PR00119">
    <property type="entry name" value="CATATPASE"/>
</dbReference>
<protein>
    <recommendedName>
        <fullName evidence="9">ATPase P</fullName>
    </recommendedName>
</protein>
<name>A0A3D2XAL8_9FIRM</name>
<dbReference type="GO" id="GO:0005886">
    <property type="term" value="C:plasma membrane"/>
    <property type="evidence" value="ECO:0007669"/>
    <property type="project" value="TreeGrafter"/>
</dbReference>
<keyword evidence="2 6" id="KW-0812">Transmembrane</keyword>
<keyword evidence="5 6" id="KW-0472">Membrane</keyword>
<feature type="transmembrane region" description="Helical" evidence="6">
    <location>
        <begin position="306"/>
        <end position="323"/>
    </location>
</feature>
<evidence type="ECO:0000256" key="1">
    <source>
        <dbReference type="ARBA" id="ARBA00004370"/>
    </source>
</evidence>